<dbReference type="SMART" id="SM00225">
    <property type="entry name" value="BTB"/>
    <property type="match status" value="2"/>
</dbReference>
<accession>A0A9N9RRA8</accession>
<dbReference type="FunFam" id="2.120.10.80:FF:000090">
    <property type="entry name" value="Leucine-zipper transcriptional regulator 1"/>
    <property type="match status" value="1"/>
</dbReference>
<dbReference type="Pfam" id="PF24681">
    <property type="entry name" value="Kelch_KLHDC2_KLHL20_DRC7"/>
    <property type="match status" value="1"/>
</dbReference>
<keyword evidence="2" id="KW-0677">Repeat</keyword>
<dbReference type="PANTHER" id="PTHR46376:SF1">
    <property type="entry name" value="LEUCINE-ZIPPER-LIKE TRANSCRIPTIONAL REGULATOR 1"/>
    <property type="match status" value="1"/>
</dbReference>
<protein>
    <recommendedName>
        <fullName evidence="3">BTB domain-containing protein</fullName>
    </recommendedName>
</protein>
<keyword evidence="5" id="KW-1185">Reference proteome</keyword>
<dbReference type="InterPro" id="IPR051568">
    <property type="entry name" value="LZTR1/Attractin"/>
</dbReference>
<reference evidence="4" key="2">
    <citation type="submission" date="2022-10" db="EMBL/GenBank/DDBJ databases">
        <authorList>
            <consortium name="ENA_rothamsted_submissions"/>
            <consortium name="culmorum"/>
            <person name="King R."/>
        </authorList>
    </citation>
    <scope>NUCLEOTIDE SEQUENCE</scope>
</reference>
<feature type="domain" description="BTB" evidence="3">
    <location>
        <begin position="382"/>
        <end position="470"/>
    </location>
</feature>
<dbReference type="AlphaFoldDB" id="A0A9N9RRA8"/>
<dbReference type="SUPFAM" id="SSF117281">
    <property type="entry name" value="Kelch motif"/>
    <property type="match status" value="1"/>
</dbReference>
<evidence type="ECO:0000259" key="3">
    <source>
        <dbReference type="PROSITE" id="PS50097"/>
    </source>
</evidence>
<keyword evidence="1" id="KW-0880">Kelch repeat</keyword>
<dbReference type="InterPro" id="IPR006652">
    <property type="entry name" value="Kelch_1"/>
</dbReference>
<dbReference type="EMBL" id="OU895877">
    <property type="protein sequence ID" value="CAG9801524.1"/>
    <property type="molecule type" value="Genomic_DNA"/>
</dbReference>
<evidence type="ECO:0000256" key="2">
    <source>
        <dbReference type="ARBA" id="ARBA00022737"/>
    </source>
</evidence>
<evidence type="ECO:0000256" key="1">
    <source>
        <dbReference type="ARBA" id="ARBA00022441"/>
    </source>
</evidence>
<dbReference type="Proteomes" id="UP001153620">
    <property type="component" value="Chromosome 1"/>
</dbReference>
<dbReference type="CDD" id="cd18506">
    <property type="entry name" value="BACK2_LZTR1"/>
    <property type="match status" value="1"/>
</dbReference>
<dbReference type="PANTHER" id="PTHR46376">
    <property type="entry name" value="LEUCINE-ZIPPER-LIKE TRANSCRIPTIONAL REGULATOR 1"/>
    <property type="match status" value="1"/>
</dbReference>
<dbReference type="InterPro" id="IPR011333">
    <property type="entry name" value="SKP1/BTB/POZ_sf"/>
</dbReference>
<dbReference type="InterPro" id="IPR015915">
    <property type="entry name" value="Kelch-typ_b-propeller"/>
</dbReference>
<dbReference type="SMART" id="SM00612">
    <property type="entry name" value="Kelch"/>
    <property type="match status" value="3"/>
</dbReference>
<dbReference type="GO" id="GO:0003779">
    <property type="term" value="F:actin binding"/>
    <property type="evidence" value="ECO:0007669"/>
    <property type="project" value="UniProtKB-KW"/>
</dbReference>
<dbReference type="InterPro" id="IPR000210">
    <property type="entry name" value="BTB/POZ_dom"/>
</dbReference>
<dbReference type="Gene3D" id="2.120.10.80">
    <property type="entry name" value="Kelch-type beta propeller"/>
    <property type="match status" value="2"/>
</dbReference>
<evidence type="ECO:0000313" key="4">
    <source>
        <dbReference type="EMBL" id="CAG9801524.1"/>
    </source>
</evidence>
<name>A0A9N9RRA8_9DIPT</name>
<dbReference type="Gene3D" id="3.30.710.10">
    <property type="entry name" value="Potassium Channel Kv1.1, Chain A"/>
    <property type="match status" value="2"/>
</dbReference>
<dbReference type="FunFam" id="3.30.710.10:FF:000139">
    <property type="entry name" value="Leucine-zipper transcriptional regulator 1"/>
    <property type="match status" value="1"/>
</dbReference>
<organism evidence="4 5">
    <name type="scientific">Chironomus riparius</name>
    <dbReference type="NCBI Taxonomy" id="315576"/>
    <lineage>
        <taxon>Eukaryota</taxon>
        <taxon>Metazoa</taxon>
        <taxon>Ecdysozoa</taxon>
        <taxon>Arthropoda</taxon>
        <taxon>Hexapoda</taxon>
        <taxon>Insecta</taxon>
        <taxon>Pterygota</taxon>
        <taxon>Neoptera</taxon>
        <taxon>Endopterygota</taxon>
        <taxon>Diptera</taxon>
        <taxon>Nematocera</taxon>
        <taxon>Chironomoidea</taxon>
        <taxon>Chironomidae</taxon>
        <taxon>Chironominae</taxon>
        <taxon>Chironomus</taxon>
    </lineage>
</organism>
<dbReference type="CDD" id="cd18309">
    <property type="entry name" value="BTB2_POZ_LZTR1"/>
    <property type="match status" value="1"/>
</dbReference>
<dbReference type="SUPFAM" id="SSF54695">
    <property type="entry name" value="POZ domain"/>
    <property type="match status" value="2"/>
</dbReference>
<evidence type="ECO:0000313" key="5">
    <source>
        <dbReference type="Proteomes" id="UP001153620"/>
    </source>
</evidence>
<reference evidence="4" key="1">
    <citation type="submission" date="2022-01" db="EMBL/GenBank/DDBJ databases">
        <authorList>
            <person name="King R."/>
        </authorList>
    </citation>
    <scope>NUCLEOTIDE SEQUENCE</scope>
</reference>
<dbReference type="Pfam" id="PF00651">
    <property type="entry name" value="BTB"/>
    <property type="match status" value="2"/>
</dbReference>
<gene>
    <name evidence="4" type="ORF">CHIRRI_LOCUS4450</name>
</gene>
<dbReference type="PROSITE" id="PS50097">
    <property type="entry name" value="BTB"/>
    <property type="match status" value="2"/>
</dbReference>
<dbReference type="OrthoDB" id="10250130at2759"/>
<feature type="domain" description="BTB" evidence="3">
    <location>
        <begin position="601"/>
        <end position="670"/>
    </location>
</feature>
<sequence>MSRMSHSTSLKSHKIFLSSDKSSTSTIVSTTSSEFNFGANINQWKKYPEVDEFVGARRSKHTCVAFKDAIYIFGGDNGKNMLQDLIRFDVKDKSWGRAFSTGSPPAPRYHHSACVYEKSMFIFGGYTGDIFSNSNLTNKNDLFEYKFQNGQWLERKYLGTKFPAARSAHGSAVYNGYLWIYAGYDGNVRLNDMWRIPLNGNAMEWEEIKQSGDVPPTCCNFPVAVARGCMYVFSGQSGLQITNTLFEFNFEERTWRKISSHELMRGITPNRRYGHTMVHHDRFLYVFGGAADTALPNDLFSFDLDSQVWNLVLPAPDSHCPSGRLFHAAAVINDFMWIFGGTIESGGMNIRSGDIYSFQFSSYPKCTLSDDFGKFLHNKQFCDIVFIVGPDEVKIPAHIAMITARSQYLKDKIISAKESRNVHFEKLFGTTDVPFSAELPQLEVKLPTVQPDAFEMVLSYIYTDIIDFKDPFNKKIIVLMMQVYLLSHQFDIPRLEQLCVQYLEFKIAKTNVLEALHHSDKMSLQLIKDYCLSFIIKDDNYFDVVMSNEFSMLEKSLIVETVRRKLVPNKLGSDMKYDKSIGTTLENDMAVFLKSTGKEFCDITLVLDTHQIPAHKSILAARCAYFQAMFRSFNPADNIVNIQIGDVKPSLEAFNSLLRYIYYGETKMPTEDSLYLFQAPCFYGFTNNRLQAFCKHNLENNINYENVLQILEASDKMNVPDIKNYALRMVVHDFALVARLPKMRQLSRELLLDIINSMADVLGEVKLNQDLLSSISIHSDI</sequence>
<proteinExistence type="predicted"/>
<dbReference type="GO" id="GO:0005794">
    <property type="term" value="C:Golgi apparatus"/>
    <property type="evidence" value="ECO:0007669"/>
    <property type="project" value="TreeGrafter"/>
</dbReference>